<keyword evidence="3" id="KW-0963">Cytoplasm</keyword>
<keyword evidence="3 4" id="KW-0346">Stress response</keyword>
<name>A0A931CRL8_9MICC</name>
<evidence type="ECO:0000313" key="7">
    <source>
        <dbReference type="EMBL" id="MBG0740916.1"/>
    </source>
</evidence>
<dbReference type="Gene3D" id="2.30.22.10">
    <property type="entry name" value="Head domain of nucleotide exchange factor GrpE"/>
    <property type="match status" value="1"/>
</dbReference>
<dbReference type="EMBL" id="JADNYM010000022">
    <property type="protein sequence ID" value="MBG0740916.1"/>
    <property type="molecule type" value="Genomic_DNA"/>
</dbReference>
<dbReference type="GO" id="GO:0006457">
    <property type="term" value="P:protein folding"/>
    <property type="evidence" value="ECO:0007669"/>
    <property type="project" value="InterPro"/>
</dbReference>
<feature type="region of interest" description="Disordered" evidence="6">
    <location>
        <begin position="1"/>
        <end position="47"/>
    </location>
</feature>
<dbReference type="AlphaFoldDB" id="A0A931CRL8"/>
<comment type="caution">
    <text evidence="7">The sequence shown here is derived from an EMBL/GenBank/DDBJ whole genome shotgun (WGS) entry which is preliminary data.</text>
</comment>
<dbReference type="InterPro" id="IPR000740">
    <property type="entry name" value="GrpE"/>
</dbReference>
<dbReference type="GO" id="GO:0000774">
    <property type="term" value="F:adenyl-nucleotide exchange factor activity"/>
    <property type="evidence" value="ECO:0007669"/>
    <property type="project" value="InterPro"/>
</dbReference>
<dbReference type="HAMAP" id="MF_01151">
    <property type="entry name" value="GrpE"/>
    <property type="match status" value="1"/>
</dbReference>
<comment type="function">
    <text evidence="3 4">Participates actively in the response to hyperosmotic and heat shock by preventing the aggregation of stress-denatured proteins, in association with DnaK and GrpE. It is the nucleotide exchange factor for DnaK and may function as a thermosensor. Unfolded proteins bind initially to DnaJ; upon interaction with the DnaJ-bound protein, DnaK hydrolyzes its bound ATP, resulting in the formation of a stable complex. GrpE releases ADP from DnaK; ATP binding to DnaK triggers the release of the substrate protein, thus completing the reaction cycle. Several rounds of ATP-dependent interactions between DnaJ, DnaK and GrpE are required for fully efficient folding.</text>
</comment>
<comment type="subunit">
    <text evidence="3">Homodimer.</text>
</comment>
<comment type="similarity">
    <text evidence="1 3 5">Belongs to the GrpE family.</text>
</comment>
<evidence type="ECO:0000256" key="5">
    <source>
        <dbReference type="RuleBase" id="RU004478"/>
    </source>
</evidence>
<dbReference type="RefSeq" id="WP_196397844.1">
    <property type="nucleotide sequence ID" value="NZ_JADNYM010000022.1"/>
</dbReference>
<dbReference type="Pfam" id="PF01025">
    <property type="entry name" value="GrpE"/>
    <property type="match status" value="1"/>
</dbReference>
<dbReference type="Gene3D" id="3.90.20.20">
    <property type="match status" value="1"/>
</dbReference>
<keyword evidence="8" id="KW-1185">Reference proteome</keyword>
<dbReference type="Proteomes" id="UP000655366">
    <property type="component" value="Unassembled WGS sequence"/>
</dbReference>
<evidence type="ECO:0000256" key="4">
    <source>
        <dbReference type="RuleBase" id="RU000639"/>
    </source>
</evidence>
<dbReference type="InterPro" id="IPR009012">
    <property type="entry name" value="GrpE_head"/>
</dbReference>
<dbReference type="PANTHER" id="PTHR21237:SF23">
    <property type="entry name" value="GRPE PROTEIN HOMOLOG, MITOCHONDRIAL"/>
    <property type="match status" value="1"/>
</dbReference>
<dbReference type="PRINTS" id="PR00773">
    <property type="entry name" value="GRPEPROTEIN"/>
</dbReference>
<accession>A0A931CRL8</accession>
<sequence>MAKHGDDADNANDRSPDESAAIPQEGVPADSTGETAGNAADTGAEGDALSQAEDILNGVEVPAEDSVTQGSAAELTAELKNDLLRLQAEYVNYRKRVERDRAVAGEMAVIGVLNSVLPVLDDIDAARQHGDLTDGPFASIALKLENTLKTYGLNRIDETGVAFDPTVHEALIQQPGEDIDIDTVSQVLRAGYRTENRVLRAAQVIVAVPA</sequence>
<organism evidence="7 8">
    <name type="scientific">Arthrobacter terrae</name>
    <dbReference type="NCBI Taxonomy" id="2935737"/>
    <lineage>
        <taxon>Bacteria</taxon>
        <taxon>Bacillati</taxon>
        <taxon>Actinomycetota</taxon>
        <taxon>Actinomycetes</taxon>
        <taxon>Micrococcales</taxon>
        <taxon>Micrococcaceae</taxon>
        <taxon>Arthrobacter</taxon>
    </lineage>
</organism>
<protein>
    <recommendedName>
        <fullName evidence="3 4">Protein GrpE</fullName>
    </recommendedName>
    <alternativeName>
        <fullName evidence="3">HSP-70 cofactor</fullName>
    </alternativeName>
</protein>
<gene>
    <name evidence="3 7" type="primary">grpE</name>
    <name evidence="7" type="ORF">IV500_16190</name>
</gene>
<dbReference type="GO" id="GO:0042803">
    <property type="term" value="F:protein homodimerization activity"/>
    <property type="evidence" value="ECO:0007669"/>
    <property type="project" value="InterPro"/>
</dbReference>
<dbReference type="SUPFAM" id="SSF58014">
    <property type="entry name" value="Coiled-coil domain of nucleotide exchange factor GrpE"/>
    <property type="match status" value="1"/>
</dbReference>
<keyword evidence="2 3" id="KW-0143">Chaperone</keyword>
<evidence type="ECO:0000256" key="6">
    <source>
        <dbReference type="SAM" id="MobiDB-lite"/>
    </source>
</evidence>
<dbReference type="GO" id="GO:0051087">
    <property type="term" value="F:protein-folding chaperone binding"/>
    <property type="evidence" value="ECO:0007669"/>
    <property type="project" value="InterPro"/>
</dbReference>
<dbReference type="SUPFAM" id="SSF51064">
    <property type="entry name" value="Head domain of nucleotide exchange factor GrpE"/>
    <property type="match status" value="1"/>
</dbReference>
<evidence type="ECO:0000256" key="1">
    <source>
        <dbReference type="ARBA" id="ARBA00009054"/>
    </source>
</evidence>
<evidence type="ECO:0000256" key="3">
    <source>
        <dbReference type="HAMAP-Rule" id="MF_01151"/>
    </source>
</evidence>
<reference evidence="7 8" key="1">
    <citation type="submission" date="2020-11" db="EMBL/GenBank/DDBJ databases">
        <title>Arthrobacter antarcticus sp. nov., isolated from Antarctic Soil.</title>
        <authorList>
            <person name="Li J."/>
        </authorList>
    </citation>
    <scope>NUCLEOTIDE SEQUENCE [LARGE SCALE GENOMIC DNA]</scope>
    <source>
        <strain evidence="7 8">Z1-20</strain>
    </source>
</reference>
<dbReference type="PANTHER" id="PTHR21237">
    <property type="entry name" value="GRPE PROTEIN"/>
    <property type="match status" value="1"/>
</dbReference>
<dbReference type="GO" id="GO:0005737">
    <property type="term" value="C:cytoplasm"/>
    <property type="evidence" value="ECO:0007669"/>
    <property type="project" value="UniProtKB-SubCell"/>
</dbReference>
<evidence type="ECO:0000256" key="2">
    <source>
        <dbReference type="ARBA" id="ARBA00023186"/>
    </source>
</evidence>
<feature type="compositionally biased region" description="Basic and acidic residues" evidence="6">
    <location>
        <begin position="1"/>
        <end position="17"/>
    </location>
</feature>
<comment type="subcellular location">
    <subcellularLocation>
        <location evidence="3">Cytoplasm</location>
    </subcellularLocation>
</comment>
<dbReference type="CDD" id="cd00446">
    <property type="entry name" value="GrpE"/>
    <property type="match status" value="1"/>
</dbReference>
<dbReference type="InterPro" id="IPR013805">
    <property type="entry name" value="GrpE_CC"/>
</dbReference>
<evidence type="ECO:0000313" key="8">
    <source>
        <dbReference type="Proteomes" id="UP000655366"/>
    </source>
</evidence>
<dbReference type="PROSITE" id="PS01071">
    <property type="entry name" value="GRPE"/>
    <property type="match status" value="1"/>
</dbReference>
<dbReference type="GO" id="GO:0051082">
    <property type="term" value="F:unfolded protein binding"/>
    <property type="evidence" value="ECO:0007669"/>
    <property type="project" value="TreeGrafter"/>
</dbReference>
<proteinExistence type="inferred from homology"/>